<dbReference type="PROSITE" id="PS50995">
    <property type="entry name" value="HTH_MARR_2"/>
    <property type="match status" value="1"/>
</dbReference>
<evidence type="ECO:0000256" key="2">
    <source>
        <dbReference type="ARBA" id="ARBA00023125"/>
    </source>
</evidence>
<dbReference type="PRINTS" id="PR00598">
    <property type="entry name" value="HTHMARR"/>
</dbReference>
<proteinExistence type="predicted"/>
<dbReference type="PANTHER" id="PTHR33164:SF64">
    <property type="entry name" value="TRANSCRIPTIONAL REGULATOR SLYA"/>
    <property type="match status" value="1"/>
</dbReference>
<evidence type="ECO:0000313" key="5">
    <source>
        <dbReference type="EMBL" id="MDK3018039.1"/>
    </source>
</evidence>
<feature type="domain" description="HTH marR-type" evidence="4">
    <location>
        <begin position="5"/>
        <end position="137"/>
    </location>
</feature>
<keyword evidence="3" id="KW-0804">Transcription</keyword>
<keyword evidence="2" id="KW-0238">DNA-binding</keyword>
<protein>
    <submittedName>
        <fullName evidence="5">MarR family transcriptional regulator</fullName>
    </submittedName>
</protein>
<evidence type="ECO:0000259" key="4">
    <source>
        <dbReference type="PROSITE" id="PS50995"/>
    </source>
</evidence>
<evidence type="ECO:0000256" key="3">
    <source>
        <dbReference type="ARBA" id="ARBA00023163"/>
    </source>
</evidence>
<dbReference type="RefSeq" id="WP_284480849.1">
    <property type="nucleotide sequence ID" value="NZ_JASNJD010000006.1"/>
</dbReference>
<dbReference type="PANTHER" id="PTHR33164">
    <property type="entry name" value="TRANSCRIPTIONAL REGULATOR, MARR FAMILY"/>
    <property type="match status" value="1"/>
</dbReference>
<sequence length="146" mass="16553">MEPVYNVFLREVIGLVRGIRKRFDAGAAVMGLTYARAQALLHIAENEGLTQAELAEMLDIRTPPMNRTLDQLEQSGLIERRSDPTDKRVRRLFLTPEARAQAAELLGFIGDLRRDAYQDIPPEELAQALATLRRIQQNIDRRDGDV</sequence>
<evidence type="ECO:0000313" key="6">
    <source>
        <dbReference type="Proteomes" id="UP001243757"/>
    </source>
</evidence>
<dbReference type="InterPro" id="IPR000835">
    <property type="entry name" value="HTH_MarR-typ"/>
</dbReference>
<dbReference type="SUPFAM" id="SSF46785">
    <property type="entry name" value="Winged helix' DNA-binding domain"/>
    <property type="match status" value="1"/>
</dbReference>
<dbReference type="SMART" id="SM00347">
    <property type="entry name" value="HTH_MARR"/>
    <property type="match status" value="1"/>
</dbReference>
<evidence type="ECO:0000256" key="1">
    <source>
        <dbReference type="ARBA" id="ARBA00023015"/>
    </source>
</evidence>
<name>A0ABT7F099_9RHOB</name>
<reference evidence="5 6" key="1">
    <citation type="submission" date="2023-05" db="EMBL/GenBank/DDBJ databases">
        <title>Pseudodonghicola sp. nov.</title>
        <authorList>
            <person name="Huang J."/>
        </authorList>
    </citation>
    <scope>NUCLEOTIDE SEQUENCE [LARGE SCALE GENOMIC DNA]</scope>
    <source>
        <strain evidence="5 6">IC7</strain>
    </source>
</reference>
<dbReference type="InterPro" id="IPR036388">
    <property type="entry name" value="WH-like_DNA-bd_sf"/>
</dbReference>
<dbReference type="Proteomes" id="UP001243757">
    <property type="component" value="Unassembled WGS sequence"/>
</dbReference>
<dbReference type="Gene3D" id="1.10.10.10">
    <property type="entry name" value="Winged helix-like DNA-binding domain superfamily/Winged helix DNA-binding domain"/>
    <property type="match status" value="1"/>
</dbReference>
<dbReference type="InterPro" id="IPR036390">
    <property type="entry name" value="WH_DNA-bd_sf"/>
</dbReference>
<dbReference type="InterPro" id="IPR039422">
    <property type="entry name" value="MarR/SlyA-like"/>
</dbReference>
<comment type="caution">
    <text evidence="5">The sequence shown here is derived from an EMBL/GenBank/DDBJ whole genome shotgun (WGS) entry which is preliminary data.</text>
</comment>
<keyword evidence="1" id="KW-0805">Transcription regulation</keyword>
<dbReference type="EMBL" id="JASNJD010000006">
    <property type="protein sequence ID" value="MDK3018039.1"/>
    <property type="molecule type" value="Genomic_DNA"/>
</dbReference>
<accession>A0ABT7F099</accession>
<gene>
    <name evidence="5" type="ORF">QO033_10145</name>
</gene>
<organism evidence="5 6">
    <name type="scientific">Pseudodonghicola flavimaris</name>
    <dbReference type="NCBI Taxonomy" id="3050036"/>
    <lineage>
        <taxon>Bacteria</taxon>
        <taxon>Pseudomonadati</taxon>
        <taxon>Pseudomonadota</taxon>
        <taxon>Alphaproteobacteria</taxon>
        <taxon>Rhodobacterales</taxon>
        <taxon>Paracoccaceae</taxon>
        <taxon>Pseudodonghicola</taxon>
    </lineage>
</organism>
<dbReference type="Pfam" id="PF12802">
    <property type="entry name" value="MarR_2"/>
    <property type="match status" value="1"/>
</dbReference>
<keyword evidence="6" id="KW-1185">Reference proteome</keyword>